<organism evidence="1 2">
    <name type="scientific">Elysia marginata</name>
    <dbReference type="NCBI Taxonomy" id="1093978"/>
    <lineage>
        <taxon>Eukaryota</taxon>
        <taxon>Metazoa</taxon>
        <taxon>Spiralia</taxon>
        <taxon>Lophotrochozoa</taxon>
        <taxon>Mollusca</taxon>
        <taxon>Gastropoda</taxon>
        <taxon>Heterobranchia</taxon>
        <taxon>Euthyneura</taxon>
        <taxon>Panpulmonata</taxon>
        <taxon>Sacoglossa</taxon>
        <taxon>Placobranchoidea</taxon>
        <taxon>Plakobranchidae</taxon>
        <taxon>Elysia</taxon>
    </lineage>
</organism>
<evidence type="ECO:0000313" key="1">
    <source>
        <dbReference type="EMBL" id="GFS08394.1"/>
    </source>
</evidence>
<accession>A0AAV4IDW4</accession>
<reference evidence="1 2" key="1">
    <citation type="journal article" date="2021" name="Elife">
        <title>Chloroplast acquisition without the gene transfer in kleptoplastic sea slugs, Plakobranchus ocellatus.</title>
        <authorList>
            <person name="Maeda T."/>
            <person name="Takahashi S."/>
            <person name="Yoshida T."/>
            <person name="Shimamura S."/>
            <person name="Takaki Y."/>
            <person name="Nagai Y."/>
            <person name="Toyoda A."/>
            <person name="Suzuki Y."/>
            <person name="Arimoto A."/>
            <person name="Ishii H."/>
            <person name="Satoh N."/>
            <person name="Nishiyama T."/>
            <person name="Hasebe M."/>
            <person name="Maruyama T."/>
            <person name="Minagawa J."/>
            <person name="Obokata J."/>
            <person name="Shigenobu S."/>
        </authorList>
    </citation>
    <scope>NUCLEOTIDE SEQUENCE [LARGE SCALE GENOMIC DNA]</scope>
</reference>
<gene>
    <name evidence="1" type="ORF">ElyMa_001272800</name>
</gene>
<evidence type="ECO:0000313" key="2">
    <source>
        <dbReference type="Proteomes" id="UP000762676"/>
    </source>
</evidence>
<dbReference type="AlphaFoldDB" id="A0AAV4IDW4"/>
<name>A0AAV4IDW4_9GAST</name>
<proteinExistence type="predicted"/>
<dbReference type="EMBL" id="BMAT01002523">
    <property type="protein sequence ID" value="GFS08394.1"/>
    <property type="molecule type" value="Genomic_DNA"/>
</dbReference>
<keyword evidence="2" id="KW-1185">Reference proteome</keyword>
<comment type="caution">
    <text evidence="1">The sequence shown here is derived from an EMBL/GenBank/DDBJ whole genome shotgun (WGS) entry which is preliminary data.</text>
</comment>
<sequence length="128" mass="14590">MDIIFLIFHPRRQSQDISQQASTQQQSKFNSNFRTLQHDCLLGAQILTFYKVQALPVASTNFTGGWAEESVDKLLSKGNYNMRHGWESNTGPSDQKSDVLTTEPCYSELQSSLNISNPLGTKFHMQWF</sequence>
<protein>
    <submittedName>
        <fullName evidence="1">Uncharacterized protein</fullName>
    </submittedName>
</protein>
<dbReference type="Proteomes" id="UP000762676">
    <property type="component" value="Unassembled WGS sequence"/>
</dbReference>